<dbReference type="PANTHER" id="PTHR43728:SF1">
    <property type="entry name" value="FE-S OXIDOREDUCTASE"/>
    <property type="match status" value="1"/>
</dbReference>
<dbReference type="InterPro" id="IPR013785">
    <property type="entry name" value="Aldolase_TIM"/>
</dbReference>
<dbReference type="InterPro" id="IPR007197">
    <property type="entry name" value="rSAM"/>
</dbReference>
<keyword evidence="2" id="KW-0949">S-adenosyl-L-methionine</keyword>
<dbReference type="CDD" id="cd01335">
    <property type="entry name" value="Radical_SAM"/>
    <property type="match status" value="1"/>
</dbReference>
<dbReference type="Pfam" id="PF04055">
    <property type="entry name" value="Radical_SAM"/>
    <property type="match status" value="1"/>
</dbReference>
<evidence type="ECO:0000259" key="7">
    <source>
        <dbReference type="Pfam" id="PF12345"/>
    </source>
</evidence>
<dbReference type="SFLD" id="SFLDS00029">
    <property type="entry name" value="Radical_SAM"/>
    <property type="match status" value="1"/>
</dbReference>
<dbReference type="SUPFAM" id="SSF102114">
    <property type="entry name" value="Radical SAM enzymes"/>
    <property type="match status" value="1"/>
</dbReference>
<evidence type="ECO:0000313" key="9">
    <source>
        <dbReference type="Proteomes" id="UP000265509"/>
    </source>
</evidence>
<accession>A0A3L7E457</accession>
<comment type="cofactor">
    <cofactor evidence="1">
        <name>[4Fe-4S] cluster</name>
        <dbReference type="ChEBI" id="CHEBI:49883"/>
    </cofactor>
</comment>
<evidence type="ECO:0000256" key="2">
    <source>
        <dbReference type="ARBA" id="ARBA00022691"/>
    </source>
</evidence>
<reference evidence="8 9" key="1">
    <citation type="submission" date="2018-07" db="EMBL/GenBank/DDBJ databases">
        <title>Halioglobus sp. genome submission.</title>
        <authorList>
            <person name="Ye M.-Q."/>
            <person name="Du Z.-J."/>
        </authorList>
    </citation>
    <scope>NUCLEOTIDE SEQUENCE [LARGE SCALE GENOMIC DNA]</scope>
    <source>
        <strain evidence="8 9">U0301</strain>
    </source>
</reference>
<dbReference type="EMBL" id="QRAN01000003">
    <property type="protein sequence ID" value="RLQ23241.1"/>
    <property type="molecule type" value="Genomic_DNA"/>
</dbReference>
<evidence type="ECO:0000256" key="1">
    <source>
        <dbReference type="ARBA" id="ARBA00001966"/>
    </source>
</evidence>
<dbReference type="GO" id="GO:0003824">
    <property type="term" value="F:catalytic activity"/>
    <property type="evidence" value="ECO:0007669"/>
    <property type="project" value="InterPro"/>
</dbReference>
<evidence type="ECO:0000259" key="6">
    <source>
        <dbReference type="Pfam" id="PF04055"/>
    </source>
</evidence>
<gene>
    <name evidence="8" type="ORF">DWB85_04555</name>
</gene>
<keyword evidence="9" id="KW-1185">Reference proteome</keyword>
<keyword evidence="4" id="KW-0408">Iron</keyword>
<evidence type="ECO:0000256" key="5">
    <source>
        <dbReference type="ARBA" id="ARBA00023014"/>
    </source>
</evidence>
<organism evidence="8 9">
    <name type="scientific">Seongchinamella sediminis</name>
    <dbReference type="NCBI Taxonomy" id="2283635"/>
    <lineage>
        <taxon>Bacteria</taxon>
        <taxon>Pseudomonadati</taxon>
        <taxon>Pseudomonadota</taxon>
        <taxon>Gammaproteobacteria</taxon>
        <taxon>Cellvibrionales</taxon>
        <taxon>Halieaceae</taxon>
        <taxon>Seongchinamella</taxon>
    </lineage>
</organism>
<dbReference type="Proteomes" id="UP000265509">
    <property type="component" value="Unassembled WGS sequence"/>
</dbReference>
<dbReference type="GO" id="GO:0051536">
    <property type="term" value="F:iron-sulfur cluster binding"/>
    <property type="evidence" value="ECO:0007669"/>
    <property type="project" value="UniProtKB-KW"/>
</dbReference>
<evidence type="ECO:0000256" key="4">
    <source>
        <dbReference type="ARBA" id="ARBA00023004"/>
    </source>
</evidence>
<dbReference type="NCBIfam" id="TIGR04167">
    <property type="entry name" value="rSAM_SeCys"/>
    <property type="match status" value="1"/>
</dbReference>
<dbReference type="GO" id="GO:0046872">
    <property type="term" value="F:metal ion binding"/>
    <property type="evidence" value="ECO:0007669"/>
    <property type="project" value="UniProtKB-KW"/>
</dbReference>
<keyword evidence="5" id="KW-0411">Iron-sulfur</keyword>
<dbReference type="Pfam" id="PF12345">
    <property type="entry name" value="DUF3641"/>
    <property type="match status" value="1"/>
</dbReference>
<dbReference type="RefSeq" id="WP_117953008.1">
    <property type="nucleotide sequence ID" value="NZ_QRAN01000003.1"/>
</dbReference>
<dbReference type="InterPro" id="IPR058240">
    <property type="entry name" value="rSAM_sf"/>
</dbReference>
<dbReference type="InterPro" id="IPR026351">
    <property type="entry name" value="rSAM_ArsS-like"/>
</dbReference>
<dbReference type="InterPro" id="IPR024521">
    <property type="entry name" value="ArsS-like_C"/>
</dbReference>
<dbReference type="PANTHER" id="PTHR43728">
    <property type="entry name" value="SLR0304 PROTEIN"/>
    <property type="match status" value="1"/>
</dbReference>
<protein>
    <submittedName>
        <fullName evidence="8">Radical SAM/Cys-rich domain protein</fullName>
    </submittedName>
</protein>
<sequence length="318" mass="35103">MQDTRPLLLESDFPPLVRQGVETLQLNLGYLCNLSCVHCHVNAGPNRSEQMSAETVDLVLEVARRLEVHTLDLTGGAPELNAEFRRLVRAARARGLKVIDRCNLTVLFEPGQESLAEFLAEQGVEVTASLPCYLEENVQEQRGKGVYDSSIRAIRKLNGLGYGRDPRLQLNLVYNPVGPVLPPPQQALEADYKRELSQRFGIHFNQLFTITNMPISRFGAVLLSQGKYTEYMALLRDNFSAGNLPGLMCKSLLSVDWQGHVYDCDFNQMLELPVLASDSRLHLRDLLDGRSLAGQAIVTGEHCYGCTAGQGSSCGGAL</sequence>
<dbReference type="AlphaFoldDB" id="A0A3L7E457"/>
<dbReference type="Gene3D" id="3.20.20.70">
    <property type="entry name" value="Aldolase class I"/>
    <property type="match status" value="1"/>
</dbReference>
<name>A0A3L7E457_9GAMM</name>
<dbReference type="OrthoDB" id="9810775at2"/>
<keyword evidence="3" id="KW-0479">Metal-binding</keyword>
<evidence type="ECO:0000256" key="3">
    <source>
        <dbReference type="ARBA" id="ARBA00022723"/>
    </source>
</evidence>
<dbReference type="SFLD" id="SFLDG01067">
    <property type="entry name" value="SPASM/twitch_domain_containing"/>
    <property type="match status" value="1"/>
</dbReference>
<proteinExistence type="predicted"/>
<feature type="domain" description="Arsenosugar biosynthesis radical SAM protein ArsS-like C-terminal" evidence="7">
    <location>
        <begin position="181"/>
        <end position="317"/>
    </location>
</feature>
<comment type="caution">
    <text evidence="8">The sequence shown here is derived from an EMBL/GenBank/DDBJ whole genome shotgun (WGS) entry which is preliminary data.</text>
</comment>
<feature type="domain" description="Radical SAM core" evidence="6">
    <location>
        <begin position="27"/>
        <end position="162"/>
    </location>
</feature>
<evidence type="ECO:0000313" key="8">
    <source>
        <dbReference type="EMBL" id="RLQ23241.1"/>
    </source>
</evidence>